<accession>A0A1C4VLG6</accession>
<keyword evidence="4" id="KW-1185">Reference proteome</keyword>
<protein>
    <recommendedName>
        <fullName evidence="5">AP2/ERF domain-containing protein</fullName>
    </recommendedName>
</protein>
<evidence type="ECO:0000256" key="2">
    <source>
        <dbReference type="SAM" id="Phobius"/>
    </source>
</evidence>
<evidence type="ECO:0008006" key="5">
    <source>
        <dbReference type="Google" id="ProtNLM"/>
    </source>
</evidence>
<dbReference type="RefSeq" id="WP_091261472.1">
    <property type="nucleotide sequence ID" value="NZ_FMCS01000002.1"/>
</dbReference>
<gene>
    <name evidence="3" type="ORF">GA0070214_102488</name>
</gene>
<reference evidence="4" key="1">
    <citation type="submission" date="2016-06" db="EMBL/GenBank/DDBJ databases">
        <authorList>
            <person name="Varghese N."/>
            <person name="Submissions Spin"/>
        </authorList>
    </citation>
    <scope>NUCLEOTIDE SEQUENCE [LARGE SCALE GENOMIC DNA]</scope>
    <source>
        <strain evidence="4">DSM 45246</strain>
    </source>
</reference>
<evidence type="ECO:0000313" key="4">
    <source>
        <dbReference type="Proteomes" id="UP000199629"/>
    </source>
</evidence>
<evidence type="ECO:0000313" key="3">
    <source>
        <dbReference type="EMBL" id="SCE84609.1"/>
    </source>
</evidence>
<sequence>MQTVFSTVLPDVPRAAVIWLALLAVAAIVVAALIVRPDRFRSVFGDRISEAARPSSIELAEQAREHAREQSRYAQEVAVAASRAAATAERRRAEWLAAQEEVEEAWRVYEAAEEDVRRLAAAAALPLPRTVRTPAEYADRERWLHRAALDAQWRKEITVQQLSDILGHRGWDPRRHPVEQELLLRRLVRDNLRARQEAALEREQAAWRAAELAAAAARSLRDEAYAATRPATEPNSSLSIVELTGPEATRELPTSTRAAETTRELTPVARGRAAVPAY</sequence>
<feature type="region of interest" description="Disordered" evidence="1">
    <location>
        <begin position="244"/>
        <end position="278"/>
    </location>
</feature>
<evidence type="ECO:0000256" key="1">
    <source>
        <dbReference type="SAM" id="MobiDB-lite"/>
    </source>
</evidence>
<keyword evidence="2" id="KW-0472">Membrane</keyword>
<name>A0A1C4VLG6_9ACTN</name>
<keyword evidence="2" id="KW-1133">Transmembrane helix</keyword>
<dbReference type="EMBL" id="FMCS01000002">
    <property type="protein sequence ID" value="SCE84609.1"/>
    <property type="molecule type" value="Genomic_DNA"/>
</dbReference>
<organism evidence="3 4">
    <name type="scientific">Micromonospora chaiyaphumensis</name>
    <dbReference type="NCBI Taxonomy" id="307119"/>
    <lineage>
        <taxon>Bacteria</taxon>
        <taxon>Bacillati</taxon>
        <taxon>Actinomycetota</taxon>
        <taxon>Actinomycetes</taxon>
        <taxon>Micromonosporales</taxon>
        <taxon>Micromonosporaceae</taxon>
        <taxon>Micromonospora</taxon>
    </lineage>
</organism>
<keyword evidence="2" id="KW-0812">Transmembrane</keyword>
<feature type="transmembrane region" description="Helical" evidence="2">
    <location>
        <begin position="16"/>
        <end position="35"/>
    </location>
</feature>
<dbReference type="AlphaFoldDB" id="A0A1C4VLG6"/>
<proteinExistence type="predicted"/>
<dbReference type="Proteomes" id="UP000199629">
    <property type="component" value="Unassembled WGS sequence"/>
</dbReference>